<dbReference type="VEuPathDB" id="FungiDB:PADG_00518"/>
<gene>
    <name evidence="2" type="ORF">ACO22_08015</name>
</gene>
<feature type="compositionally biased region" description="Polar residues" evidence="1">
    <location>
        <begin position="121"/>
        <end position="134"/>
    </location>
</feature>
<sequence length="280" mass="31074">MLEPTFQPPRHHLSFPRTVPSLRECYMKGREWEAALALCELSLVYRQDANSETTAVGRRNSCPLDSTDDAHLAALPSPEVDSPSDTDSELHQTSCPLLHLARNDSSDTIPLDPDSPEAADASQNGSLEHSSHTIAAQPLPRDSSEDPQTPCAPIPNSVNSTVHAQERGNQGTEISFRTVVLRLNAPVKLKRGASACKRASPPTPEPTRRSTRKRKESRLMIESNLENRKPSRIHPEHYQIERMANWILDSKGGSEMALVLSKALLRFPLSFIAWLFTIFS</sequence>
<name>A0A1D2J317_PARBR</name>
<evidence type="ECO:0000313" key="3">
    <source>
        <dbReference type="Proteomes" id="UP000242814"/>
    </source>
</evidence>
<protein>
    <submittedName>
        <fullName evidence="2">Uncharacterized protein</fullName>
    </submittedName>
</protein>
<dbReference type="Proteomes" id="UP000242814">
    <property type="component" value="Unassembled WGS sequence"/>
</dbReference>
<dbReference type="VEuPathDB" id="FungiDB:PABG_02117"/>
<dbReference type="AlphaFoldDB" id="A0A1D2J317"/>
<feature type="region of interest" description="Disordered" evidence="1">
    <location>
        <begin position="52"/>
        <end position="170"/>
    </location>
</feature>
<organism evidence="2 3">
    <name type="scientific">Paracoccidioides brasiliensis</name>
    <dbReference type="NCBI Taxonomy" id="121759"/>
    <lineage>
        <taxon>Eukaryota</taxon>
        <taxon>Fungi</taxon>
        <taxon>Dikarya</taxon>
        <taxon>Ascomycota</taxon>
        <taxon>Pezizomycotina</taxon>
        <taxon>Eurotiomycetes</taxon>
        <taxon>Eurotiomycetidae</taxon>
        <taxon>Onygenales</taxon>
        <taxon>Ajellomycetaceae</taxon>
        <taxon>Paracoccidioides</taxon>
    </lineage>
</organism>
<proteinExistence type="predicted"/>
<reference evidence="2 3" key="1">
    <citation type="submission" date="2016-06" db="EMBL/GenBank/DDBJ databases">
        <authorList>
            <person name="Kjaerup R.B."/>
            <person name="Dalgaard T.S."/>
            <person name="Juul-Madsen H.R."/>
        </authorList>
    </citation>
    <scope>NUCLEOTIDE SEQUENCE [LARGE SCALE GENOMIC DNA]</scope>
    <source>
        <strain evidence="2 3">Pb300</strain>
    </source>
</reference>
<evidence type="ECO:0000256" key="1">
    <source>
        <dbReference type="SAM" id="MobiDB-lite"/>
    </source>
</evidence>
<feature type="compositionally biased region" description="Polar residues" evidence="1">
    <location>
        <begin position="156"/>
        <end position="170"/>
    </location>
</feature>
<accession>A0A1D2J317</accession>
<comment type="caution">
    <text evidence="2">The sequence shown here is derived from an EMBL/GenBank/DDBJ whole genome shotgun (WGS) entry which is preliminary data.</text>
</comment>
<dbReference type="EMBL" id="LZYO01000847">
    <property type="protein sequence ID" value="ODH12689.1"/>
    <property type="molecule type" value="Genomic_DNA"/>
</dbReference>
<feature type="region of interest" description="Disordered" evidence="1">
    <location>
        <begin position="191"/>
        <end position="217"/>
    </location>
</feature>
<evidence type="ECO:0000313" key="2">
    <source>
        <dbReference type="EMBL" id="ODH12689.1"/>
    </source>
</evidence>